<evidence type="ECO:0000313" key="1">
    <source>
        <dbReference type="EMBL" id="GBP68294.1"/>
    </source>
</evidence>
<sequence>MEYRSCNQKYVCAIKHNLPSPAHFFLYQISFLPQEAGALATPLDSRLSMDGGHNARETGSRSTGIRNALHVYEVRIPMARGLPPRKGACKINGGTHRKLYIQRNDASGSPLYLA</sequence>
<evidence type="ECO:0000313" key="2">
    <source>
        <dbReference type="Proteomes" id="UP000299102"/>
    </source>
</evidence>
<proteinExistence type="predicted"/>
<dbReference type="AlphaFoldDB" id="A0A4C1XZZ4"/>
<comment type="caution">
    <text evidence="1">The sequence shown here is derived from an EMBL/GenBank/DDBJ whole genome shotgun (WGS) entry which is preliminary data.</text>
</comment>
<keyword evidence="2" id="KW-1185">Reference proteome</keyword>
<gene>
    <name evidence="1" type="ORF">EVAR_57620_1</name>
</gene>
<reference evidence="1 2" key="1">
    <citation type="journal article" date="2019" name="Commun. Biol.">
        <title>The bagworm genome reveals a unique fibroin gene that provides high tensile strength.</title>
        <authorList>
            <person name="Kono N."/>
            <person name="Nakamura H."/>
            <person name="Ohtoshi R."/>
            <person name="Tomita M."/>
            <person name="Numata K."/>
            <person name="Arakawa K."/>
        </authorList>
    </citation>
    <scope>NUCLEOTIDE SEQUENCE [LARGE SCALE GENOMIC DNA]</scope>
</reference>
<protein>
    <submittedName>
        <fullName evidence="1">Uncharacterized protein</fullName>
    </submittedName>
</protein>
<name>A0A4C1XZZ4_EUMVA</name>
<organism evidence="1 2">
    <name type="scientific">Eumeta variegata</name>
    <name type="common">Bagworm moth</name>
    <name type="synonym">Eumeta japonica</name>
    <dbReference type="NCBI Taxonomy" id="151549"/>
    <lineage>
        <taxon>Eukaryota</taxon>
        <taxon>Metazoa</taxon>
        <taxon>Ecdysozoa</taxon>
        <taxon>Arthropoda</taxon>
        <taxon>Hexapoda</taxon>
        <taxon>Insecta</taxon>
        <taxon>Pterygota</taxon>
        <taxon>Neoptera</taxon>
        <taxon>Endopterygota</taxon>
        <taxon>Lepidoptera</taxon>
        <taxon>Glossata</taxon>
        <taxon>Ditrysia</taxon>
        <taxon>Tineoidea</taxon>
        <taxon>Psychidae</taxon>
        <taxon>Oiketicinae</taxon>
        <taxon>Eumeta</taxon>
    </lineage>
</organism>
<dbReference type="Proteomes" id="UP000299102">
    <property type="component" value="Unassembled WGS sequence"/>
</dbReference>
<accession>A0A4C1XZZ4</accession>
<dbReference type="EMBL" id="BGZK01001006">
    <property type="protein sequence ID" value="GBP68294.1"/>
    <property type="molecule type" value="Genomic_DNA"/>
</dbReference>